<evidence type="ECO:0000256" key="3">
    <source>
        <dbReference type="ARBA" id="ARBA00023457"/>
    </source>
</evidence>
<comment type="catalytic activity">
    <reaction evidence="5">
        <text>siroheme + 2 H(+) = 12,18-didecarboxysiroheme + 2 CO2</text>
        <dbReference type="Rhea" id="RHEA:19093"/>
        <dbReference type="ChEBI" id="CHEBI:15378"/>
        <dbReference type="ChEBI" id="CHEBI:16526"/>
        <dbReference type="ChEBI" id="CHEBI:60052"/>
        <dbReference type="ChEBI" id="CHEBI:140497"/>
        <dbReference type="EC" id="4.1.1.111"/>
    </reaction>
</comment>
<dbReference type="EC" id="4.1.1.111" evidence="4"/>
<dbReference type="Pfam" id="PF17805">
    <property type="entry name" value="AsnC_trans_reg2"/>
    <property type="match status" value="1"/>
</dbReference>
<accession>A0A1V1P0V3</accession>
<dbReference type="PANTHER" id="PTHR43413">
    <property type="entry name" value="TRANSCRIPTIONAL REGULATOR, ASNC FAMILY"/>
    <property type="match status" value="1"/>
</dbReference>
<evidence type="ECO:0000259" key="7">
    <source>
        <dbReference type="Pfam" id="PF22451"/>
    </source>
</evidence>
<comment type="pathway">
    <text evidence="2">Porphyrin-containing compound metabolism.</text>
</comment>
<dbReference type="InterPro" id="IPR053953">
    <property type="entry name" value="NirdL-like_HTH"/>
</dbReference>
<dbReference type="EMBL" id="ATBP01000947">
    <property type="protein sequence ID" value="ETR68451.1"/>
    <property type="molecule type" value="Genomic_DNA"/>
</dbReference>
<dbReference type="AlphaFoldDB" id="A0A1V1P0V3"/>
<feature type="domain" description="Siroheme decarboxylase NirL-like HTH" evidence="7">
    <location>
        <begin position="6"/>
        <end position="52"/>
    </location>
</feature>
<sequence length="168" mass="19346">MLSKIDKQVIAAIQGDIPVCERPYEKLAQQIKLTEQQFCDHLQSLYDRNIIRRYGATLRHQKSGYTSNAMVAWIVEETNVMTVGQIMSDSPHISHCYRRNPTRDWPYNLYTMIHGNSDNDCIAIASSLSHKTQVKEYAILFSRRELKKTSMQYYPGLSGQLESNNPTT</sequence>
<dbReference type="InterPro" id="IPR050684">
    <property type="entry name" value="HTH-Siroheme_Decarb"/>
</dbReference>
<comment type="caution">
    <text evidence="8">The sequence shown here is derived from an EMBL/GenBank/DDBJ whole genome shotgun (WGS) entry which is preliminary data.</text>
</comment>
<name>A0A1V1P0V3_9BACT</name>
<evidence type="ECO:0000313" key="9">
    <source>
        <dbReference type="Proteomes" id="UP000189670"/>
    </source>
</evidence>
<dbReference type="Gene3D" id="3.30.70.3460">
    <property type="match status" value="1"/>
</dbReference>
<evidence type="ECO:0000256" key="5">
    <source>
        <dbReference type="ARBA" id="ARBA00048470"/>
    </source>
</evidence>
<evidence type="ECO:0000256" key="1">
    <source>
        <dbReference type="ARBA" id="ARBA00023239"/>
    </source>
</evidence>
<dbReference type="InterPro" id="IPR040523">
    <property type="entry name" value="AsnC_trans_reg2"/>
</dbReference>
<evidence type="ECO:0000313" key="8">
    <source>
        <dbReference type="EMBL" id="ETR68451.1"/>
    </source>
</evidence>
<feature type="domain" description="Siroheme decarboxylase AsnC-like ligand binding" evidence="6">
    <location>
        <begin position="62"/>
        <end position="147"/>
    </location>
</feature>
<dbReference type="Proteomes" id="UP000189670">
    <property type="component" value="Unassembled WGS sequence"/>
</dbReference>
<protein>
    <recommendedName>
        <fullName evidence="4">siroheme decarboxylase</fullName>
        <ecNumber evidence="4">4.1.1.111</ecNumber>
    </recommendedName>
</protein>
<dbReference type="GO" id="GO:0016829">
    <property type="term" value="F:lyase activity"/>
    <property type="evidence" value="ECO:0007669"/>
    <property type="project" value="UniProtKB-KW"/>
</dbReference>
<evidence type="ECO:0000259" key="6">
    <source>
        <dbReference type="Pfam" id="PF17805"/>
    </source>
</evidence>
<dbReference type="Pfam" id="PF22451">
    <property type="entry name" value="NirdL-like_HTH"/>
    <property type="match status" value="1"/>
</dbReference>
<dbReference type="PANTHER" id="PTHR43413:SF1">
    <property type="entry name" value="SIROHEME DECARBOXYLASE NIRL SUBUNIT"/>
    <property type="match status" value="1"/>
</dbReference>
<comment type="similarity">
    <text evidence="3">Belongs to the Ahb/Nir family.</text>
</comment>
<gene>
    <name evidence="8" type="ORF">OMM_04558</name>
</gene>
<evidence type="ECO:0000256" key="2">
    <source>
        <dbReference type="ARBA" id="ARBA00023444"/>
    </source>
</evidence>
<organism evidence="8 9">
    <name type="scientific">Candidatus Magnetoglobus multicellularis str. Araruama</name>
    <dbReference type="NCBI Taxonomy" id="890399"/>
    <lineage>
        <taxon>Bacteria</taxon>
        <taxon>Pseudomonadati</taxon>
        <taxon>Thermodesulfobacteriota</taxon>
        <taxon>Desulfobacteria</taxon>
        <taxon>Desulfobacterales</taxon>
        <taxon>Desulfobacteraceae</taxon>
        <taxon>Candidatus Magnetoglobus</taxon>
    </lineage>
</organism>
<proteinExistence type="inferred from homology"/>
<reference evidence="9" key="1">
    <citation type="submission" date="2012-11" db="EMBL/GenBank/DDBJ databases">
        <authorList>
            <person name="Lucero-Rivera Y.E."/>
            <person name="Tovar-Ramirez D."/>
        </authorList>
    </citation>
    <scope>NUCLEOTIDE SEQUENCE [LARGE SCALE GENOMIC DNA]</scope>
    <source>
        <strain evidence="9">Araruama</strain>
    </source>
</reference>
<evidence type="ECO:0000256" key="4">
    <source>
        <dbReference type="ARBA" id="ARBA00023471"/>
    </source>
</evidence>
<keyword evidence="1" id="KW-0456">Lyase</keyword>